<dbReference type="PANTHER" id="PTHR23521">
    <property type="entry name" value="TRANSPORTER MFS SUPERFAMILY"/>
    <property type="match status" value="1"/>
</dbReference>
<evidence type="ECO:0000256" key="4">
    <source>
        <dbReference type="ARBA" id="ARBA00022692"/>
    </source>
</evidence>
<name>A0A0J8V9W6_9GAMM</name>
<gene>
    <name evidence="9" type="ORF">C9I94_17370</name>
</gene>
<dbReference type="EMBL" id="PYLZ01000010">
    <property type="protein sequence ID" value="PSW22953.1"/>
    <property type="molecule type" value="Genomic_DNA"/>
</dbReference>
<organism evidence="9 10">
    <name type="scientific">Photobacterium swingsii</name>
    <dbReference type="NCBI Taxonomy" id="680026"/>
    <lineage>
        <taxon>Bacteria</taxon>
        <taxon>Pseudomonadati</taxon>
        <taxon>Pseudomonadota</taxon>
        <taxon>Gammaproteobacteria</taxon>
        <taxon>Vibrionales</taxon>
        <taxon>Vibrionaceae</taxon>
        <taxon>Photobacterium</taxon>
    </lineage>
</organism>
<dbReference type="Gene3D" id="1.20.1250.20">
    <property type="entry name" value="MFS general substrate transporter like domains"/>
    <property type="match status" value="2"/>
</dbReference>
<dbReference type="InterPro" id="IPR036259">
    <property type="entry name" value="MFS_trans_sf"/>
</dbReference>
<keyword evidence="2" id="KW-0813">Transport</keyword>
<reference evidence="9 10" key="1">
    <citation type="submission" date="2018-01" db="EMBL/GenBank/DDBJ databases">
        <title>Whole genome sequencing of Histamine producing bacteria.</title>
        <authorList>
            <person name="Butler K."/>
        </authorList>
    </citation>
    <scope>NUCLEOTIDE SEQUENCE [LARGE SCALE GENOMIC DNA]</scope>
    <source>
        <strain evidence="9 10">DSM 24669</strain>
    </source>
</reference>
<keyword evidence="3" id="KW-1003">Cell membrane</keyword>
<dbReference type="GO" id="GO:0005886">
    <property type="term" value="C:plasma membrane"/>
    <property type="evidence" value="ECO:0007669"/>
    <property type="project" value="UniProtKB-SubCell"/>
</dbReference>
<evidence type="ECO:0000256" key="1">
    <source>
        <dbReference type="ARBA" id="ARBA00004651"/>
    </source>
</evidence>
<feature type="transmembrane region" description="Helical" evidence="7">
    <location>
        <begin position="102"/>
        <end position="126"/>
    </location>
</feature>
<dbReference type="OrthoDB" id="9810614at2"/>
<feature type="transmembrane region" description="Helical" evidence="7">
    <location>
        <begin position="267"/>
        <end position="284"/>
    </location>
</feature>
<feature type="transmembrane region" description="Helical" evidence="7">
    <location>
        <begin position="138"/>
        <end position="158"/>
    </location>
</feature>
<dbReference type="InterPro" id="IPR047200">
    <property type="entry name" value="MFS_YcaD-like"/>
</dbReference>
<keyword evidence="6 7" id="KW-0472">Membrane</keyword>
<feature type="domain" description="Major facilitator superfamily (MFS) profile" evidence="8">
    <location>
        <begin position="12"/>
        <end position="383"/>
    </location>
</feature>
<dbReference type="InterPro" id="IPR011701">
    <property type="entry name" value="MFS"/>
</dbReference>
<evidence type="ECO:0000256" key="5">
    <source>
        <dbReference type="ARBA" id="ARBA00022989"/>
    </source>
</evidence>
<dbReference type="GO" id="GO:0022857">
    <property type="term" value="F:transmembrane transporter activity"/>
    <property type="evidence" value="ECO:0007669"/>
    <property type="project" value="InterPro"/>
</dbReference>
<dbReference type="Pfam" id="PF07690">
    <property type="entry name" value="MFS_1"/>
    <property type="match status" value="1"/>
</dbReference>
<comment type="caution">
    <text evidence="9">The sequence shown here is derived from an EMBL/GenBank/DDBJ whole genome shotgun (WGS) entry which is preliminary data.</text>
</comment>
<keyword evidence="4 7" id="KW-0812">Transmembrane</keyword>
<evidence type="ECO:0000313" key="10">
    <source>
        <dbReference type="Proteomes" id="UP000240481"/>
    </source>
</evidence>
<comment type="subcellular location">
    <subcellularLocation>
        <location evidence="1">Cell membrane</location>
        <topology evidence="1">Multi-pass membrane protein</topology>
    </subcellularLocation>
</comment>
<feature type="transmembrane region" description="Helical" evidence="7">
    <location>
        <begin position="290"/>
        <end position="310"/>
    </location>
</feature>
<feature type="transmembrane region" description="Helical" evidence="7">
    <location>
        <begin position="77"/>
        <end position="96"/>
    </location>
</feature>
<evidence type="ECO:0000256" key="6">
    <source>
        <dbReference type="ARBA" id="ARBA00023136"/>
    </source>
</evidence>
<feature type="transmembrane region" description="Helical" evidence="7">
    <location>
        <begin position="322"/>
        <end position="346"/>
    </location>
</feature>
<protein>
    <submittedName>
        <fullName evidence="9">MFS transporter</fullName>
    </submittedName>
</protein>
<feature type="transmembrane region" description="Helical" evidence="7">
    <location>
        <begin position="164"/>
        <end position="182"/>
    </location>
</feature>
<evidence type="ECO:0000256" key="3">
    <source>
        <dbReference type="ARBA" id="ARBA00022475"/>
    </source>
</evidence>
<feature type="transmembrane region" description="Helical" evidence="7">
    <location>
        <begin position="12"/>
        <end position="38"/>
    </location>
</feature>
<dbReference type="AlphaFoldDB" id="A0A0J8V9W6"/>
<dbReference type="RefSeq" id="WP_048899321.1">
    <property type="nucleotide sequence ID" value="NZ_AP024853.1"/>
</dbReference>
<evidence type="ECO:0000256" key="2">
    <source>
        <dbReference type="ARBA" id="ARBA00022448"/>
    </source>
</evidence>
<dbReference type="SUPFAM" id="SSF103473">
    <property type="entry name" value="MFS general substrate transporter"/>
    <property type="match status" value="1"/>
</dbReference>
<dbReference type="PANTHER" id="PTHR23521:SF2">
    <property type="entry name" value="TRANSPORTER MFS SUPERFAMILY"/>
    <property type="match status" value="1"/>
</dbReference>
<keyword evidence="10" id="KW-1185">Reference proteome</keyword>
<dbReference type="CDD" id="cd17477">
    <property type="entry name" value="MFS_YcaD_like"/>
    <property type="match status" value="1"/>
</dbReference>
<feature type="transmembrane region" description="Helical" evidence="7">
    <location>
        <begin position="239"/>
        <end position="260"/>
    </location>
</feature>
<dbReference type="Proteomes" id="UP000240481">
    <property type="component" value="Unassembled WGS sequence"/>
</dbReference>
<accession>A0A0J8V9W6</accession>
<proteinExistence type="predicted"/>
<evidence type="ECO:0000313" key="9">
    <source>
        <dbReference type="EMBL" id="PSW22953.1"/>
    </source>
</evidence>
<evidence type="ECO:0000256" key="7">
    <source>
        <dbReference type="SAM" id="Phobius"/>
    </source>
</evidence>
<dbReference type="InterPro" id="IPR020846">
    <property type="entry name" value="MFS_dom"/>
</dbReference>
<feature type="transmembrane region" description="Helical" evidence="7">
    <location>
        <begin position="358"/>
        <end position="376"/>
    </location>
</feature>
<evidence type="ECO:0000259" key="8">
    <source>
        <dbReference type="PROSITE" id="PS50850"/>
    </source>
</evidence>
<dbReference type="STRING" id="680026.AB733_13970"/>
<feature type="transmembrane region" description="Helical" evidence="7">
    <location>
        <begin position="50"/>
        <end position="70"/>
    </location>
</feature>
<sequence>MTTTTTLARRSSTFVPVAGLTIFAIASGYLMSLIPLITNEFKMSQDLVSWLASSYYCGLLLGSIIVEPIVVRLGHRVSFVAFLSLLAATVIMMPLVPSQQVWLLARFIAGIAVAGVFVVIESWLLIGDKKERAKRLGFYMTSLYGGTTLGQFGITVIGTQGFEPFIMILALLCVAMLPPLLCKQGQPTLEHPQSLSLQQIMQLRKPALIGCLVSGILMGSIYGLMPLSLQQEGIANEQISVLMAAIILGGMFIQPIVSWLSIRMSKSLLMALACLVGVFAMGIIHFETSFAMMMTMLALLGMSAFALYPIAITLACDELDSAFIVAATQVMLFSYSLGSALGPIVADKFMKTEDGLTAFFFVILLATAIYMLIASAKRKPEVLAS</sequence>
<keyword evidence="5 7" id="KW-1133">Transmembrane helix</keyword>
<feature type="transmembrane region" description="Helical" evidence="7">
    <location>
        <begin position="207"/>
        <end position="227"/>
    </location>
</feature>
<dbReference type="PROSITE" id="PS50850">
    <property type="entry name" value="MFS"/>
    <property type="match status" value="1"/>
</dbReference>